<dbReference type="Proteomes" id="UP001266305">
    <property type="component" value="Unassembled WGS sequence"/>
</dbReference>
<feature type="region of interest" description="Disordered" evidence="1">
    <location>
        <begin position="82"/>
        <end position="116"/>
    </location>
</feature>
<evidence type="ECO:0000313" key="3">
    <source>
        <dbReference type="Proteomes" id="UP001266305"/>
    </source>
</evidence>
<gene>
    <name evidence="2" type="ORF">P7K49_020337</name>
</gene>
<name>A0ABQ9V0M8_SAGOE</name>
<organism evidence="2 3">
    <name type="scientific">Saguinus oedipus</name>
    <name type="common">Cotton-top tamarin</name>
    <name type="synonym">Oedipomidas oedipus</name>
    <dbReference type="NCBI Taxonomy" id="9490"/>
    <lineage>
        <taxon>Eukaryota</taxon>
        <taxon>Metazoa</taxon>
        <taxon>Chordata</taxon>
        <taxon>Craniata</taxon>
        <taxon>Vertebrata</taxon>
        <taxon>Euteleostomi</taxon>
        <taxon>Mammalia</taxon>
        <taxon>Eutheria</taxon>
        <taxon>Euarchontoglires</taxon>
        <taxon>Primates</taxon>
        <taxon>Haplorrhini</taxon>
        <taxon>Platyrrhini</taxon>
        <taxon>Cebidae</taxon>
        <taxon>Callitrichinae</taxon>
        <taxon>Saguinus</taxon>
    </lineage>
</organism>
<keyword evidence="3" id="KW-1185">Reference proteome</keyword>
<protein>
    <submittedName>
        <fullName evidence="2">Uncharacterized protein</fullName>
    </submittedName>
</protein>
<evidence type="ECO:0000256" key="1">
    <source>
        <dbReference type="SAM" id="MobiDB-lite"/>
    </source>
</evidence>
<feature type="region of interest" description="Disordered" evidence="1">
    <location>
        <begin position="1"/>
        <end position="26"/>
    </location>
</feature>
<sequence length="166" mass="17079">MPQPAIRLAPDSPSSGGIEDLSKRQAKRETVLIATVSPDGKGQDWVGPGDVQLLQAKSRGGKSRRGNRFGQGSSQVCTQVVHMAGRSGSPDQRAGGPRGQLEQPSPARPGIPARANGEASCAGPFLVLFLIDHGIKLTEGEFQSDLGGAGAGLGLDDGLGTWGPEC</sequence>
<proteinExistence type="predicted"/>
<reference evidence="2 3" key="1">
    <citation type="submission" date="2023-05" db="EMBL/GenBank/DDBJ databases">
        <title>B98-5 Cell Line De Novo Hybrid Assembly: An Optical Mapping Approach.</title>
        <authorList>
            <person name="Kananen K."/>
            <person name="Auerbach J.A."/>
            <person name="Kautto E."/>
            <person name="Blachly J.S."/>
        </authorList>
    </citation>
    <scope>NUCLEOTIDE SEQUENCE [LARGE SCALE GENOMIC DNA]</scope>
    <source>
        <strain evidence="2">B95-8</strain>
        <tissue evidence="2">Cell line</tissue>
    </source>
</reference>
<comment type="caution">
    <text evidence="2">The sequence shown here is derived from an EMBL/GenBank/DDBJ whole genome shotgun (WGS) entry which is preliminary data.</text>
</comment>
<accession>A0ABQ9V0M8</accession>
<evidence type="ECO:0000313" key="2">
    <source>
        <dbReference type="EMBL" id="KAK2102670.1"/>
    </source>
</evidence>
<dbReference type="EMBL" id="JASSZA010000009">
    <property type="protein sequence ID" value="KAK2102670.1"/>
    <property type="molecule type" value="Genomic_DNA"/>
</dbReference>